<dbReference type="AlphaFoldDB" id="A0AA39JSQ1"/>
<dbReference type="EMBL" id="JAUEPT010000010">
    <property type="protein sequence ID" value="KAK0448225.1"/>
    <property type="molecule type" value="Genomic_DNA"/>
</dbReference>
<evidence type="ECO:0000313" key="2">
    <source>
        <dbReference type="EMBL" id="KAK0448225.1"/>
    </source>
</evidence>
<comment type="caution">
    <text evidence="2">The sequence shown here is derived from an EMBL/GenBank/DDBJ whole genome shotgun (WGS) entry which is preliminary data.</text>
</comment>
<feature type="non-terminal residue" evidence="2">
    <location>
        <position position="1"/>
    </location>
</feature>
<keyword evidence="3" id="KW-1185">Reference proteome</keyword>
<feature type="region of interest" description="Disordered" evidence="1">
    <location>
        <begin position="75"/>
        <end position="95"/>
    </location>
</feature>
<organism evidence="2 3">
    <name type="scientific">Armillaria borealis</name>
    <dbReference type="NCBI Taxonomy" id="47425"/>
    <lineage>
        <taxon>Eukaryota</taxon>
        <taxon>Fungi</taxon>
        <taxon>Dikarya</taxon>
        <taxon>Basidiomycota</taxon>
        <taxon>Agaricomycotina</taxon>
        <taxon>Agaricomycetes</taxon>
        <taxon>Agaricomycetidae</taxon>
        <taxon>Agaricales</taxon>
        <taxon>Marasmiineae</taxon>
        <taxon>Physalacriaceae</taxon>
        <taxon>Armillaria</taxon>
    </lineage>
</organism>
<gene>
    <name evidence="2" type="ORF">EV421DRAFT_2017169</name>
</gene>
<name>A0AA39JSQ1_9AGAR</name>
<accession>A0AA39JSQ1</accession>
<evidence type="ECO:0000256" key="1">
    <source>
        <dbReference type="SAM" id="MobiDB-lite"/>
    </source>
</evidence>
<dbReference type="Proteomes" id="UP001175226">
    <property type="component" value="Unassembled WGS sequence"/>
</dbReference>
<proteinExistence type="predicted"/>
<sequence>MFFPKDKGPCNNEKIREVTPSPHSTNVRINILRSPSLHPSQSPFLTAVDPFRGMDCLVITLTLVRATAIANPIAKGGGKSNNKSSNKSSGAQSVSINSIPSSTTTAIYYGNNSRCYRDYLHAIEIPCPHHRLSKGATAGITAGCILAGQLIDVLIRVLVAIPPYSAVDLGVLLQREDHGVHQAEERSEGARGFCDGAIEQGGFLGVSGMFLDAVFVRDTLVFPSMN</sequence>
<protein>
    <submittedName>
        <fullName evidence="2">Uncharacterized protein</fullName>
    </submittedName>
</protein>
<feature type="compositionally biased region" description="Low complexity" evidence="1">
    <location>
        <begin position="80"/>
        <end position="90"/>
    </location>
</feature>
<evidence type="ECO:0000313" key="3">
    <source>
        <dbReference type="Proteomes" id="UP001175226"/>
    </source>
</evidence>
<reference evidence="2" key="1">
    <citation type="submission" date="2023-06" db="EMBL/GenBank/DDBJ databases">
        <authorList>
            <consortium name="Lawrence Berkeley National Laboratory"/>
            <person name="Ahrendt S."/>
            <person name="Sahu N."/>
            <person name="Indic B."/>
            <person name="Wong-Bajracharya J."/>
            <person name="Merenyi Z."/>
            <person name="Ke H.-M."/>
            <person name="Monk M."/>
            <person name="Kocsube S."/>
            <person name="Drula E."/>
            <person name="Lipzen A."/>
            <person name="Balint B."/>
            <person name="Henrissat B."/>
            <person name="Andreopoulos B."/>
            <person name="Martin F.M."/>
            <person name="Harder C.B."/>
            <person name="Rigling D."/>
            <person name="Ford K.L."/>
            <person name="Foster G.D."/>
            <person name="Pangilinan J."/>
            <person name="Papanicolaou A."/>
            <person name="Barry K."/>
            <person name="LaButti K."/>
            <person name="Viragh M."/>
            <person name="Koriabine M."/>
            <person name="Yan M."/>
            <person name="Riley R."/>
            <person name="Champramary S."/>
            <person name="Plett K.L."/>
            <person name="Tsai I.J."/>
            <person name="Slot J."/>
            <person name="Sipos G."/>
            <person name="Plett J."/>
            <person name="Nagy L.G."/>
            <person name="Grigoriev I.V."/>
        </authorList>
    </citation>
    <scope>NUCLEOTIDE SEQUENCE</scope>
    <source>
        <strain evidence="2">FPL87.14</strain>
    </source>
</reference>